<dbReference type="KEGG" id="pte:PTT_16994"/>
<evidence type="ECO:0000259" key="2">
    <source>
        <dbReference type="Pfam" id="PF13472"/>
    </source>
</evidence>
<dbReference type="InterPro" id="IPR036514">
    <property type="entry name" value="SGNH_hydro_sf"/>
</dbReference>
<keyword evidence="5" id="KW-1185">Reference proteome</keyword>
<organism evidence="5">
    <name type="scientific">Pyrenophora teres f. teres (strain 0-1)</name>
    <name type="common">Barley net blotch fungus</name>
    <name type="synonym">Drechslera teres f. teres</name>
    <dbReference type="NCBI Taxonomy" id="861557"/>
    <lineage>
        <taxon>Eukaryota</taxon>
        <taxon>Fungi</taxon>
        <taxon>Dikarya</taxon>
        <taxon>Ascomycota</taxon>
        <taxon>Pezizomycotina</taxon>
        <taxon>Dothideomycetes</taxon>
        <taxon>Pleosporomycetidae</taxon>
        <taxon>Pleosporales</taxon>
        <taxon>Pleosporineae</taxon>
        <taxon>Pleosporaceae</taxon>
        <taxon>Pyrenophora</taxon>
    </lineage>
</organism>
<dbReference type="Pfam" id="PF13472">
    <property type="entry name" value="Lipase_GDSL_2"/>
    <property type="match status" value="1"/>
</dbReference>
<dbReference type="Pfam" id="PF17996">
    <property type="entry name" value="CE2_N"/>
    <property type="match status" value="1"/>
</dbReference>
<keyword evidence="1" id="KW-0732">Signal</keyword>
<name>E3S3F3_PYRTT</name>
<dbReference type="HOGENOM" id="CLU_042506_1_0_1"/>
<gene>
    <name evidence="4" type="ORF">PTT_16994</name>
</gene>
<dbReference type="PANTHER" id="PTHR37834:SF2">
    <property type="entry name" value="ESTERASE, SGNH HYDROLASE-TYPE"/>
    <property type="match status" value="1"/>
</dbReference>
<dbReference type="Proteomes" id="UP000001067">
    <property type="component" value="Unassembled WGS sequence"/>
</dbReference>
<dbReference type="InterPro" id="IPR013830">
    <property type="entry name" value="SGNH_hydro"/>
</dbReference>
<sequence length="336" mass="35432">MKLSTTPLVILIASIEHATAVRFLGRVNPATRELTWPGTGVSFSFTGTTASIELEGISGSNSAELLVDGVSTVILNVNGTSINTPSSLPPLFGTITIGKITTPGGTLATDTVPKRKIQFIGDSITVGYGLDGTFPCTNNAAVENNPSTYAALAATAVNADYDIIAWSGIGLTRNYISSTPDPSDIMPQRWTRYGALDPRGSYTFPTSATPDAVVINLGTNDFGYQAGIRDPIVPSNFTAAMVSFVKTIQGHYPKATFFLLTSPMLGDGYPANQMQKTVQKGALEEAKKVLVGKAKVVVVDIPTQGSVVGCDYHPNAQTHKEEAVILEAALKTGMGW</sequence>
<dbReference type="Gene3D" id="3.40.50.1110">
    <property type="entry name" value="SGNH hydrolase"/>
    <property type="match status" value="1"/>
</dbReference>
<evidence type="ECO:0008006" key="6">
    <source>
        <dbReference type="Google" id="ProtNLM"/>
    </source>
</evidence>
<dbReference type="PANTHER" id="PTHR37834">
    <property type="entry name" value="GDSL-LIKE LIPASE/ACYLHYDROLASE DOMAIN PROTEIN (AFU_ORTHOLOGUE AFUA_2G00620)"/>
    <property type="match status" value="1"/>
</dbReference>
<dbReference type="AlphaFoldDB" id="E3S3F3"/>
<dbReference type="eggNOG" id="ENOG502S3T0">
    <property type="taxonomic scope" value="Eukaryota"/>
</dbReference>
<dbReference type="InterPro" id="IPR037461">
    <property type="entry name" value="CtCE2-like_dom"/>
</dbReference>
<evidence type="ECO:0000259" key="3">
    <source>
        <dbReference type="Pfam" id="PF17996"/>
    </source>
</evidence>
<dbReference type="Gene3D" id="2.60.120.260">
    <property type="entry name" value="Galactose-binding domain-like"/>
    <property type="match status" value="1"/>
</dbReference>
<dbReference type="GO" id="GO:0052689">
    <property type="term" value="F:carboxylic ester hydrolase activity"/>
    <property type="evidence" value="ECO:0007669"/>
    <property type="project" value="InterPro"/>
</dbReference>
<feature type="domain" description="SGNH hydrolase-type esterase" evidence="2">
    <location>
        <begin position="119"/>
        <end position="320"/>
    </location>
</feature>
<evidence type="ECO:0000256" key="1">
    <source>
        <dbReference type="SAM" id="SignalP"/>
    </source>
</evidence>
<dbReference type="OrthoDB" id="426133at2759"/>
<reference evidence="4 5" key="1">
    <citation type="journal article" date="2010" name="Genome Biol.">
        <title>A first genome assembly of the barley fungal pathogen Pyrenophora teres f. teres.</title>
        <authorList>
            <person name="Ellwood S.R."/>
            <person name="Liu Z."/>
            <person name="Syme R.A."/>
            <person name="Lai Z."/>
            <person name="Hane J.K."/>
            <person name="Keiper F."/>
            <person name="Moffat C.S."/>
            <person name="Oliver R.P."/>
            <person name="Friesen T.L."/>
        </authorList>
    </citation>
    <scope>NUCLEOTIDE SEQUENCE [LARGE SCALE GENOMIC DNA]</scope>
    <source>
        <strain evidence="4 5">0-1</strain>
    </source>
</reference>
<feature type="domain" description="Carbohydrate esterase 2 N-terminal" evidence="3">
    <location>
        <begin position="24"/>
        <end position="81"/>
    </location>
</feature>
<dbReference type="InterPro" id="IPR052762">
    <property type="entry name" value="PCW_deacetylase/CE"/>
</dbReference>
<feature type="signal peptide" evidence="1">
    <location>
        <begin position="1"/>
        <end position="20"/>
    </location>
</feature>
<accession>E3S3F3</accession>
<dbReference type="SUPFAM" id="SSF52266">
    <property type="entry name" value="SGNH hydrolase"/>
    <property type="match status" value="1"/>
</dbReference>
<evidence type="ECO:0000313" key="5">
    <source>
        <dbReference type="Proteomes" id="UP000001067"/>
    </source>
</evidence>
<dbReference type="InterPro" id="IPR040794">
    <property type="entry name" value="CE2_N"/>
</dbReference>
<dbReference type="EMBL" id="GL536977">
    <property type="protein sequence ID" value="EFQ87496.1"/>
    <property type="molecule type" value="Genomic_DNA"/>
</dbReference>
<feature type="chain" id="PRO_5003181762" description="Endoglucanase E" evidence="1">
    <location>
        <begin position="21"/>
        <end position="336"/>
    </location>
</feature>
<dbReference type="CDD" id="cd01831">
    <property type="entry name" value="Endoglucanase_E_like"/>
    <property type="match status" value="1"/>
</dbReference>
<evidence type="ECO:0000313" key="4">
    <source>
        <dbReference type="EMBL" id="EFQ87496.1"/>
    </source>
</evidence>
<proteinExistence type="predicted"/>
<protein>
    <recommendedName>
        <fullName evidence="6">Endoglucanase E</fullName>
    </recommendedName>
</protein>